<evidence type="ECO:0000313" key="3">
    <source>
        <dbReference type="Proteomes" id="UP000176944"/>
    </source>
</evidence>
<dbReference type="Gene3D" id="2.40.50.230">
    <property type="entry name" value="Gp5 N-terminal domain"/>
    <property type="match status" value="1"/>
</dbReference>
<proteinExistence type="predicted"/>
<protein>
    <submittedName>
        <fullName evidence="2">Type VI secretion system tip protein VgrG</fullName>
    </submittedName>
</protein>
<reference evidence="3" key="1">
    <citation type="submission" date="2016-10" db="EMBL/GenBank/DDBJ databases">
        <title>Comparative genomics uncovers the prolific and rare metabolic potential of the cyanobacterial genus Moorea.</title>
        <authorList>
            <person name="Leao T."/>
            <person name="Castelao G."/>
            <person name="Korobeynikov A."/>
            <person name="Monroe E.A."/>
            <person name="Podell S."/>
            <person name="Glukhov E."/>
            <person name="Allen E."/>
            <person name="Gerwick W.H."/>
            <person name="Gerwick L."/>
        </authorList>
    </citation>
    <scope>NUCLEOTIDE SEQUENCE [LARGE SCALE GENOMIC DNA]</scope>
    <source>
        <strain evidence="3">JHB</strain>
    </source>
</reference>
<dbReference type="SUPFAM" id="SSF69255">
    <property type="entry name" value="gp5 N-terminal domain-like"/>
    <property type="match status" value="1"/>
</dbReference>
<feature type="domain" description="Gp5/Type VI secretion system Vgr protein OB-fold" evidence="1">
    <location>
        <begin position="374"/>
        <end position="447"/>
    </location>
</feature>
<gene>
    <name evidence="2" type="primary">vgrG</name>
    <name evidence="2" type="ORF">BJP36_01850</name>
</gene>
<dbReference type="Pfam" id="PF04717">
    <property type="entry name" value="Phage_base_V"/>
    <property type="match status" value="1"/>
</dbReference>
<sequence>MSGVVTATILSDTGEVMNPEYNLMSIDIIKEVNKIPIAQIILLDGEAAKQEFPISSTEFFKPGQEIEIKLRYEGEKQKEATVFKGIIVRHCVQADRYSSLLTVDLKDAAYKLTTQRKSAVFRDMTDKDIIDKVIKTGGLTVKSIAVTKPKHKEMVQYYCTDWDFILSRGDVNGLWVLVDDGEITGVEPNLKGKPKHTFEYGKDEIYQFEMEADICDQKASVESTAWDIKTQKLLQSQKAKEFSLDQGNLKGDELAKTIGADNYQLISLAPLDDQEVKAWADAKLQKSRLSLFKGRFNLPGFADIKPGDIIKLDGIGKRFNGKTLVTAIRHQFSRQGWQTYVQFGLSASWFYQQNNDIFDTPVAGLIPAIHGLQIGIVDKYEADPEKQFRVKVRIPSIETDGIVWARLASVEAGNKRGIFFRPETGDEVILGFINDDPRQAIILGAVHSGKNALPAGLTVTKENNKKGIVTKESLKIIFDDENKLIEISTSKGNTLKLSEQDKGIKLEDENGNTITMDNQGIKIKSSKDLVMEGKYIKIKGSRVDIN</sequence>
<dbReference type="Gene3D" id="3.55.50.10">
    <property type="entry name" value="Baseplate protein-like domains"/>
    <property type="match status" value="1"/>
</dbReference>
<evidence type="ECO:0000313" key="2">
    <source>
        <dbReference type="EMBL" id="AOY78826.1"/>
    </source>
</evidence>
<dbReference type="NCBIfam" id="TIGR01646">
    <property type="entry name" value="vgr_GE"/>
    <property type="match status" value="1"/>
</dbReference>
<dbReference type="SUPFAM" id="SSF69279">
    <property type="entry name" value="Phage tail proteins"/>
    <property type="match status" value="1"/>
</dbReference>
<accession>A0A1D9FTX8</accession>
<organism evidence="2 3">
    <name type="scientific">Moorena producens (strain JHB)</name>
    <dbReference type="NCBI Taxonomy" id="1454205"/>
    <lineage>
        <taxon>Bacteria</taxon>
        <taxon>Bacillati</taxon>
        <taxon>Cyanobacteriota</taxon>
        <taxon>Cyanophyceae</taxon>
        <taxon>Coleofasciculales</taxon>
        <taxon>Coleofasciculaceae</taxon>
        <taxon>Moorena</taxon>
    </lineage>
</organism>
<dbReference type="InterPro" id="IPR037026">
    <property type="entry name" value="Vgr_OB-fold_dom_sf"/>
</dbReference>
<evidence type="ECO:0000259" key="1">
    <source>
        <dbReference type="Pfam" id="PF04717"/>
    </source>
</evidence>
<dbReference type="Proteomes" id="UP000176944">
    <property type="component" value="Chromosome"/>
</dbReference>
<name>A0A1D9FTX8_MOOP1</name>
<dbReference type="Gene3D" id="4.10.220.110">
    <property type="match status" value="1"/>
</dbReference>
<dbReference type="Gene3D" id="2.30.110.50">
    <property type="match status" value="1"/>
</dbReference>
<dbReference type="AlphaFoldDB" id="A0A1D9FTX8"/>
<dbReference type="InterPro" id="IPR006533">
    <property type="entry name" value="T6SS_Vgr_RhsGE"/>
</dbReference>
<dbReference type="InterPro" id="IPR006531">
    <property type="entry name" value="Gp5/Vgr_OB"/>
</dbReference>
<dbReference type="Pfam" id="PF05954">
    <property type="entry name" value="Phage_GPD"/>
    <property type="match status" value="1"/>
</dbReference>
<dbReference type="EMBL" id="CP017708">
    <property type="protein sequence ID" value="AOY78826.1"/>
    <property type="molecule type" value="Genomic_DNA"/>
</dbReference>